<gene>
    <name evidence="1" type="ORF">TTAC_LOCUS5596</name>
</gene>
<keyword evidence="2" id="KW-1185">Reference proteome</keyword>
<evidence type="ECO:0000313" key="3">
    <source>
        <dbReference type="WBParaSite" id="TTAC_0000561101-mRNA-1"/>
    </source>
</evidence>
<dbReference type="Proteomes" id="UP000274429">
    <property type="component" value="Unassembled WGS sequence"/>
</dbReference>
<evidence type="ECO:0000313" key="2">
    <source>
        <dbReference type="Proteomes" id="UP000274429"/>
    </source>
</evidence>
<sequence>MSEEGTVLVRHCYTTPGVTCNVDFGGHCEVISEYAVVLSATVDDLEHVHESALGGEGVDRCHTLPPTFGWVVKPWYWPHVVSISNANAHGCRDVLLSSTAKCHPTARCAGRSDI</sequence>
<dbReference type="AlphaFoldDB" id="A0A0R3WXX1"/>
<dbReference type="WBParaSite" id="TTAC_0000561101-mRNA-1">
    <property type="protein sequence ID" value="TTAC_0000561101-mRNA-1"/>
    <property type="gene ID" value="TTAC_0000561101"/>
</dbReference>
<evidence type="ECO:0000313" key="1">
    <source>
        <dbReference type="EMBL" id="VDM27299.1"/>
    </source>
</evidence>
<reference evidence="3" key="1">
    <citation type="submission" date="2017-02" db="UniProtKB">
        <authorList>
            <consortium name="WormBaseParasite"/>
        </authorList>
    </citation>
    <scope>IDENTIFICATION</scope>
</reference>
<protein>
    <submittedName>
        <fullName evidence="3">DUF2889 domain-containing protein</fullName>
    </submittedName>
</protein>
<proteinExistence type="predicted"/>
<organism evidence="3">
    <name type="scientific">Hydatigena taeniaeformis</name>
    <name type="common">Feline tapeworm</name>
    <name type="synonym">Taenia taeniaeformis</name>
    <dbReference type="NCBI Taxonomy" id="6205"/>
    <lineage>
        <taxon>Eukaryota</taxon>
        <taxon>Metazoa</taxon>
        <taxon>Spiralia</taxon>
        <taxon>Lophotrochozoa</taxon>
        <taxon>Platyhelminthes</taxon>
        <taxon>Cestoda</taxon>
        <taxon>Eucestoda</taxon>
        <taxon>Cyclophyllidea</taxon>
        <taxon>Taeniidae</taxon>
        <taxon>Hydatigera</taxon>
    </lineage>
</organism>
<dbReference type="EMBL" id="UYWX01008146">
    <property type="protein sequence ID" value="VDM27299.1"/>
    <property type="molecule type" value="Genomic_DNA"/>
</dbReference>
<name>A0A0R3WXX1_HYDTA</name>
<reference evidence="1 2" key="2">
    <citation type="submission" date="2018-11" db="EMBL/GenBank/DDBJ databases">
        <authorList>
            <consortium name="Pathogen Informatics"/>
        </authorList>
    </citation>
    <scope>NUCLEOTIDE SEQUENCE [LARGE SCALE GENOMIC DNA]</scope>
</reference>
<accession>A0A0R3WXX1</accession>